<dbReference type="InterPro" id="IPR029058">
    <property type="entry name" value="AB_hydrolase_fold"/>
</dbReference>
<dbReference type="RefSeq" id="WP_038693040.1">
    <property type="nucleotide sequence ID" value="NZ_CP009286.1"/>
</dbReference>
<dbReference type="Gene3D" id="3.40.50.1820">
    <property type="entry name" value="alpha/beta hydrolase"/>
    <property type="match status" value="1"/>
</dbReference>
<dbReference type="PANTHER" id="PTHR15394:SF3">
    <property type="entry name" value="SERINE HYDROLASE RBBP9"/>
    <property type="match status" value="1"/>
</dbReference>
<dbReference type="KEGG" id="pste:PSTEL_01515"/>
<keyword evidence="2" id="KW-1185">Reference proteome</keyword>
<dbReference type="InterPro" id="IPR010662">
    <property type="entry name" value="RBBP9/YdeN"/>
</dbReference>
<dbReference type="SUPFAM" id="SSF53474">
    <property type="entry name" value="alpha/beta-Hydrolases"/>
    <property type="match status" value="1"/>
</dbReference>
<dbReference type="GO" id="GO:0016787">
    <property type="term" value="F:hydrolase activity"/>
    <property type="evidence" value="ECO:0007669"/>
    <property type="project" value="InterPro"/>
</dbReference>
<name>A0A089LMA1_9BACL</name>
<evidence type="ECO:0000313" key="1">
    <source>
        <dbReference type="EMBL" id="AIQ61997.1"/>
    </source>
</evidence>
<proteinExistence type="predicted"/>
<dbReference type="Proteomes" id="UP000029507">
    <property type="component" value="Chromosome"/>
</dbReference>
<dbReference type="PANTHER" id="PTHR15394">
    <property type="entry name" value="SERINE HYDROLASE RBBP9"/>
    <property type="match status" value="1"/>
</dbReference>
<dbReference type="Pfam" id="PF06821">
    <property type="entry name" value="Ser_hydrolase"/>
    <property type="match status" value="1"/>
</dbReference>
<dbReference type="AlphaFoldDB" id="A0A089LMA1"/>
<dbReference type="STRING" id="169760.PSTEL_01515"/>
<evidence type="ECO:0000313" key="2">
    <source>
        <dbReference type="Proteomes" id="UP000029507"/>
    </source>
</evidence>
<evidence type="ECO:0008006" key="3">
    <source>
        <dbReference type="Google" id="ProtNLM"/>
    </source>
</evidence>
<organism evidence="1 2">
    <name type="scientific">Paenibacillus stellifer</name>
    <dbReference type="NCBI Taxonomy" id="169760"/>
    <lineage>
        <taxon>Bacteria</taxon>
        <taxon>Bacillati</taxon>
        <taxon>Bacillota</taxon>
        <taxon>Bacilli</taxon>
        <taxon>Bacillales</taxon>
        <taxon>Paenibacillaceae</taxon>
        <taxon>Paenibacillus</taxon>
    </lineage>
</organism>
<dbReference type="HOGENOM" id="CLU_088863_3_0_9"/>
<dbReference type="EMBL" id="CP009286">
    <property type="protein sequence ID" value="AIQ61997.1"/>
    <property type="molecule type" value="Genomic_DNA"/>
</dbReference>
<gene>
    <name evidence="1" type="ORF">PSTEL_01515</name>
</gene>
<accession>A0A089LMA1</accession>
<reference evidence="1 2" key="1">
    <citation type="submission" date="2014-08" db="EMBL/GenBank/DDBJ databases">
        <title>Comparative genomics of the Paenibacillus odorifer group.</title>
        <authorList>
            <person name="den Bakker H.C."/>
            <person name="Tsai Y.-C."/>
            <person name="Martin N."/>
            <person name="Korlach J."/>
            <person name="Wiedmann M."/>
        </authorList>
    </citation>
    <scope>NUCLEOTIDE SEQUENCE [LARGE SCALE GENOMIC DNA]</scope>
    <source>
        <strain evidence="1 2">DSM 14472</strain>
    </source>
</reference>
<protein>
    <recommendedName>
        <fullName evidence="3">Hydrolase</fullName>
    </recommendedName>
</protein>
<sequence length="191" mass="21649">MSRSYLILYGLGGSGPEHWQSWLYEELIARGEKVYYPDFPNYDHPIKEEWLRRLAEVLETVPEEEELTVVAHSLGCILWIHYAIAAKVKLANRLILVCPPSIHTRLEEVASFFPVPDSLDMVGKSANTGVVVLSTDDPYCRMEDHIPYQRLHLPSVLLPGVGHLNVASGYGPWPDMLELCLNGHFPLWEQG</sequence>